<reference evidence="3" key="1">
    <citation type="journal article" date="2023" name="Commun. Biol.">
        <title>Genome analysis of Parmales, the sister group of diatoms, reveals the evolutionary specialization of diatoms from phago-mixotrophs to photoautotrophs.</title>
        <authorList>
            <person name="Ban H."/>
            <person name="Sato S."/>
            <person name="Yoshikawa S."/>
            <person name="Yamada K."/>
            <person name="Nakamura Y."/>
            <person name="Ichinomiya M."/>
            <person name="Sato N."/>
            <person name="Blanc-Mathieu R."/>
            <person name="Endo H."/>
            <person name="Kuwata A."/>
            <person name="Ogata H."/>
        </authorList>
    </citation>
    <scope>NUCLEOTIDE SEQUENCE [LARGE SCALE GENOMIC DNA]</scope>
</reference>
<feature type="region of interest" description="Disordered" evidence="1">
    <location>
        <begin position="33"/>
        <end position="53"/>
    </location>
</feature>
<evidence type="ECO:0000313" key="2">
    <source>
        <dbReference type="EMBL" id="GMI38635.1"/>
    </source>
</evidence>
<sequence length="285" mass="31400">MVTKSGLGLEVRRSVVKGAQVFDSIDGSWEKFSDRNGLGSQRKKQPPYPIQSPPPPLLPLDSATFAKLIGIFDAAFLLNAPVPCSPDALATEVDRIKLLVKPSFDRMSDPSPTTFEAYCRFRAYCSLSSSSPPPLLRRAKNKFALSVGSNIITLLNIPLPSTPTLDSCNSTLLRALEELRLLGLLARATLSDVNDEAREDFADGLDTTITVAVDTDIFQSSTILLSEQGFRLFTPSLTSFLTQYIFSTLPNTTVDVTEYFMDTNYNSDPDKFEVKQVLVNCELKQ</sequence>
<comment type="caution">
    <text evidence="2">The sequence shown here is derived from an EMBL/GenBank/DDBJ whole genome shotgun (WGS) entry which is preliminary data.</text>
</comment>
<name>A0A9W7GA13_9STRA</name>
<dbReference type="EMBL" id="BRYA01001084">
    <property type="protein sequence ID" value="GMI38635.1"/>
    <property type="molecule type" value="Genomic_DNA"/>
</dbReference>
<evidence type="ECO:0000256" key="1">
    <source>
        <dbReference type="SAM" id="MobiDB-lite"/>
    </source>
</evidence>
<dbReference type="OrthoDB" id="199921at2759"/>
<organism evidence="2 3">
    <name type="scientific">Triparma columacea</name>
    <dbReference type="NCBI Taxonomy" id="722753"/>
    <lineage>
        <taxon>Eukaryota</taxon>
        <taxon>Sar</taxon>
        <taxon>Stramenopiles</taxon>
        <taxon>Ochrophyta</taxon>
        <taxon>Bolidophyceae</taxon>
        <taxon>Parmales</taxon>
        <taxon>Triparmaceae</taxon>
        <taxon>Triparma</taxon>
    </lineage>
</organism>
<gene>
    <name evidence="2" type="ORF">TrCOL_g12775</name>
</gene>
<dbReference type="Proteomes" id="UP001165065">
    <property type="component" value="Unassembled WGS sequence"/>
</dbReference>
<accession>A0A9W7GA13</accession>
<proteinExistence type="predicted"/>
<keyword evidence="3" id="KW-1185">Reference proteome</keyword>
<dbReference type="AlphaFoldDB" id="A0A9W7GA13"/>
<evidence type="ECO:0000313" key="3">
    <source>
        <dbReference type="Proteomes" id="UP001165065"/>
    </source>
</evidence>
<protein>
    <submittedName>
        <fullName evidence="2">Uncharacterized protein</fullName>
    </submittedName>
</protein>